<proteinExistence type="predicted"/>
<feature type="region of interest" description="Disordered" evidence="2">
    <location>
        <begin position="249"/>
        <end position="270"/>
    </location>
</feature>
<dbReference type="SMART" id="SM00184">
    <property type="entry name" value="RING"/>
    <property type="match status" value="1"/>
</dbReference>
<dbReference type="InterPro" id="IPR013083">
    <property type="entry name" value="Znf_RING/FYVE/PHD"/>
</dbReference>
<comment type="caution">
    <text evidence="5">The sequence shown here is derived from an EMBL/GenBank/DDBJ whole genome shotgun (WGS) entry which is preliminary data.</text>
</comment>
<name>A0A8T0JMG5_PHAAN</name>
<protein>
    <submittedName>
        <fullName evidence="5">E3 ubiquitin-protein</fullName>
    </submittedName>
</protein>
<feature type="domain" description="RING-type" evidence="4">
    <location>
        <begin position="119"/>
        <end position="161"/>
    </location>
</feature>
<dbReference type="Proteomes" id="UP000743370">
    <property type="component" value="Unassembled WGS sequence"/>
</dbReference>
<feature type="transmembrane region" description="Helical" evidence="3">
    <location>
        <begin position="47"/>
        <end position="73"/>
    </location>
</feature>
<keyword evidence="3" id="KW-0812">Transmembrane</keyword>
<accession>A0A8T0JMG5</accession>
<dbReference type="InterPro" id="IPR007789">
    <property type="entry name" value="DUF688"/>
</dbReference>
<keyword evidence="3" id="KW-1133">Transmembrane helix</keyword>
<keyword evidence="3" id="KW-0472">Membrane</keyword>
<dbReference type="PANTHER" id="PTHR33671">
    <property type="entry name" value="N-METHYLTRANSFERASE, PUTATIVE (DUF688)-RELATED"/>
    <property type="match status" value="1"/>
</dbReference>
<dbReference type="GO" id="GO:0008270">
    <property type="term" value="F:zinc ion binding"/>
    <property type="evidence" value="ECO:0007669"/>
    <property type="project" value="UniProtKB-KW"/>
</dbReference>
<gene>
    <name evidence="5" type="ORF">HKW66_Vig0154590</name>
</gene>
<dbReference type="EMBL" id="JABFOF010000010">
    <property type="protein sequence ID" value="KAG2376387.1"/>
    <property type="molecule type" value="Genomic_DNA"/>
</dbReference>
<dbReference type="PANTHER" id="PTHR33671:SF3">
    <property type="entry name" value="F28N24.8 PROTEIN"/>
    <property type="match status" value="1"/>
</dbReference>
<keyword evidence="1" id="KW-0862">Zinc</keyword>
<organism evidence="5 6">
    <name type="scientific">Phaseolus angularis</name>
    <name type="common">Azuki bean</name>
    <name type="synonym">Vigna angularis</name>
    <dbReference type="NCBI Taxonomy" id="3914"/>
    <lineage>
        <taxon>Eukaryota</taxon>
        <taxon>Viridiplantae</taxon>
        <taxon>Streptophyta</taxon>
        <taxon>Embryophyta</taxon>
        <taxon>Tracheophyta</taxon>
        <taxon>Spermatophyta</taxon>
        <taxon>Magnoliopsida</taxon>
        <taxon>eudicotyledons</taxon>
        <taxon>Gunneridae</taxon>
        <taxon>Pentapetalae</taxon>
        <taxon>rosids</taxon>
        <taxon>fabids</taxon>
        <taxon>Fabales</taxon>
        <taxon>Fabaceae</taxon>
        <taxon>Papilionoideae</taxon>
        <taxon>50 kb inversion clade</taxon>
        <taxon>NPAAA clade</taxon>
        <taxon>indigoferoid/millettioid clade</taxon>
        <taxon>Phaseoleae</taxon>
        <taxon>Vigna</taxon>
    </lineage>
</organism>
<evidence type="ECO:0000313" key="6">
    <source>
        <dbReference type="Proteomes" id="UP000743370"/>
    </source>
</evidence>
<dbReference type="SUPFAM" id="SSF57850">
    <property type="entry name" value="RING/U-box"/>
    <property type="match status" value="1"/>
</dbReference>
<dbReference type="AlphaFoldDB" id="A0A8T0JMG5"/>
<evidence type="ECO:0000313" key="5">
    <source>
        <dbReference type="EMBL" id="KAG2376387.1"/>
    </source>
</evidence>
<dbReference type="PROSITE" id="PS50089">
    <property type="entry name" value="ZF_RING_2"/>
    <property type="match status" value="1"/>
</dbReference>
<evidence type="ECO:0000256" key="3">
    <source>
        <dbReference type="SAM" id="Phobius"/>
    </source>
</evidence>
<dbReference type="Gene3D" id="3.30.40.10">
    <property type="entry name" value="Zinc/RING finger domain, C3HC4 (zinc finger)"/>
    <property type="match status" value="1"/>
</dbReference>
<keyword evidence="1" id="KW-0863">Zinc-finger</keyword>
<evidence type="ECO:0000259" key="4">
    <source>
        <dbReference type="PROSITE" id="PS50089"/>
    </source>
</evidence>
<reference evidence="5 6" key="1">
    <citation type="submission" date="2020-05" db="EMBL/GenBank/DDBJ databases">
        <title>Vigna angularis (adzuki bean) Var. LongXiaoDou No. 4 denovo assembly.</title>
        <authorList>
            <person name="Xiang H."/>
        </authorList>
    </citation>
    <scope>NUCLEOTIDE SEQUENCE [LARGE SCALE GENOMIC DNA]</scope>
    <source>
        <tissue evidence="5">Leaf</tissue>
    </source>
</reference>
<evidence type="ECO:0000256" key="2">
    <source>
        <dbReference type="SAM" id="MobiDB-lite"/>
    </source>
</evidence>
<dbReference type="Pfam" id="PF05097">
    <property type="entry name" value="DUF688"/>
    <property type="match status" value="1"/>
</dbReference>
<keyword evidence="1" id="KW-0479">Metal-binding</keyword>
<evidence type="ECO:0000256" key="1">
    <source>
        <dbReference type="PROSITE-ProRule" id="PRU00175"/>
    </source>
</evidence>
<dbReference type="InterPro" id="IPR001841">
    <property type="entry name" value="Znf_RING"/>
</dbReference>
<sequence>MMTPWFLAGHLHHLLTLNTDKSNHFSSLCNNLEFMDDDHGHRFLNNFVILLLAMGLLAFFLSLCHLIAICFWYQRINRQNPTPTATASSAVQMIPTHTYHRKTVDGDVVSGDGNEGGTCVVCLGEFEEGEELRTLPECLHCFHVACIDTWLCSHSSCPVCRSIATPSLDHDLNDAHEHRIHMTQFSIVQNSFVLLGNSLCLMNPVTAMKMKNQVTLPSASEVVKPNKTSHIRSFSSIPAVKKAWDAIHRNKSSSRAPSPDQQEGKKKLASESNRFTYSGELLPGRLSPFRRSRAVATGISPSQRPQSPFRGVKLLSDSREAQNYKFGKVKFYSSVLGNVQDVKSLGNKKKSYLGSLTLEKTLYIDTVSTTNLPSSNVSSLNNKRRVDTMVADLERRRGKESNSSIGSSGDIKHVQYAVEENITFDTEVLNSLDSIPSNLYRILNLTAKEGKTEGLTTDENINQGTLVEQYPANCFS</sequence>
<dbReference type="Pfam" id="PF13639">
    <property type="entry name" value="zf-RING_2"/>
    <property type="match status" value="1"/>
</dbReference>